<keyword evidence="6" id="KW-0067">ATP-binding</keyword>
<keyword evidence="2 8" id="KW-0808">Transferase</keyword>
<comment type="similarity">
    <text evidence="1 8">Belongs to the FGGY kinase family.</text>
</comment>
<dbReference type="HOGENOM" id="CLU_009281_2_3_9"/>
<dbReference type="Proteomes" id="UP000010795">
    <property type="component" value="Chromosome"/>
</dbReference>
<evidence type="ECO:0000313" key="12">
    <source>
        <dbReference type="Proteomes" id="UP000010795"/>
    </source>
</evidence>
<dbReference type="STRING" id="717605.Theco_1280"/>
<dbReference type="eggNOG" id="COG0554">
    <property type="taxonomic scope" value="Bacteria"/>
</dbReference>
<protein>
    <recommendedName>
        <fullName evidence="7">ATP:glycerol 3-phosphotransferase</fullName>
    </recommendedName>
</protein>
<dbReference type="RefSeq" id="WP_015254203.1">
    <property type="nucleotide sequence ID" value="NC_019897.1"/>
</dbReference>
<dbReference type="SUPFAM" id="SSF53067">
    <property type="entry name" value="Actin-like ATPase domain"/>
    <property type="match status" value="2"/>
</dbReference>
<organism evidence="11 12">
    <name type="scientific">Thermobacillus composti (strain DSM 18247 / JCM 13945 / KWC4)</name>
    <dbReference type="NCBI Taxonomy" id="717605"/>
    <lineage>
        <taxon>Bacteria</taxon>
        <taxon>Bacillati</taxon>
        <taxon>Bacillota</taxon>
        <taxon>Bacilli</taxon>
        <taxon>Bacillales</taxon>
        <taxon>Paenibacillaceae</taxon>
        <taxon>Thermobacillus</taxon>
    </lineage>
</organism>
<evidence type="ECO:0000256" key="3">
    <source>
        <dbReference type="ARBA" id="ARBA00022741"/>
    </source>
</evidence>
<evidence type="ECO:0000256" key="1">
    <source>
        <dbReference type="ARBA" id="ARBA00009156"/>
    </source>
</evidence>
<dbReference type="NCBIfam" id="TIGR01311">
    <property type="entry name" value="glycerol_kin"/>
    <property type="match status" value="1"/>
</dbReference>
<evidence type="ECO:0000259" key="9">
    <source>
        <dbReference type="Pfam" id="PF00370"/>
    </source>
</evidence>
<dbReference type="PROSITE" id="PS00445">
    <property type="entry name" value="FGGY_KINASES_2"/>
    <property type="match status" value="1"/>
</dbReference>
<keyword evidence="4 8" id="KW-0418">Kinase</keyword>
<dbReference type="InterPro" id="IPR000577">
    <property type="entry name" value="Carb_kinase_FGGY"/>
</dbReference>
<sequence>MSRDYLLAIDQSTSGTKALVIDRSGAVVARSEAEHRQYYPAPGWVEHDPIEIYHNVIRVARQALRLAGVEARQLAALTITNQRETAVLWDRTTGLPVHNAIVWQCQRTSGHCARLRDEGHEPLVQAKTGLMLDPYFSATKWSWMLEHAEGAKAKLEEGKLLAGTIDSWLVWKLTGGRVHATDCTNASRTSLYNIYTLDWDDELCALFGVPRKLLPEVKSSDDLFGHTEEPELWDERVPITGVIGDSQAALFGQMCHEPGMAKATYGTGTSVLMNIGMKPVSPGSGLVTAIAWGRGGTVTYALEAIIRTSGDTIKWVRDNLGLFRSFEEMDDLLKEAPDNEGVYLVPAFVGLGAPYWDPDARAAITGMSRSTGRAHIVRAALESIAYQVYDAVDFMRRESGVTLTELRADGGASRNATLMQFQADLLDNAVVASEVAELSAMGAAWLGGLGVGLWPSVERLPGNSAGRRYEPAMAAAERERLLEGWKKAVRSVLNDRSAGGKG</sequence>
<evidence type="ECO:0000256" key="7">
    <source>
        <dbReference type="ARBA" id="ARBA00043149"/>
    </source>
</evidence>
<gene>
    <name evidence="11" type="ordered locus">Theco_1280</name>
</gene>
<dbReference type="InterPro" id="IPR018485">
    <property type="entry name" value="FGGY_C"/>
</dbReference>
<feature type="domain" description="Carbohydrate kinase FGGY N-terminal" evidence="9">
    <location>
        <begin position="5"/>
        <end position="252"/>
    </location>
</feature>
<dbReference type="CDD" id="cd07769">
    <property type="entry name" value="ASKHA_NBD_FGGY_GK"/>
    <property type="match status" value="1"/>
</dbReference>
<dbReference type="PIRSF" id="PIRSF000538">
    <property type="entry name" value="GlpK"/>
    <property type="match status" value="1"/>
</dbReference>
<dbReference type="EMBL" id="CP003255">
    <property type="protein sequence ID" value="AGA57446.1"/>
    <property type="molecule type" value="Genomic_DNA"/>
</dbReference>
<dbReference type="AlphaFoldDB" id="L0ECM8"/>
<dbReference type="Gene3D" id="3.30.420.40">
    <property type="match status" value="2"/>
</dbReference>
<evidence type="ECO:0000256" key="8">
    <source>
        <dbReference type="RuleBase" id="RU003733"/>
    </source>
</evidence>
<keyword evidence="5" id="KW-0319">Glycerol metabolism</keyword>
<dbReference type="GO" id="GO:0005524">
    <property type="term" value="F:ATP binding"/>
    <property type="evidence" value="ECO:0007669"/>
    <property type="project" value="UniProtKB-KW"/>
</dbReference>
<dbReference type="PANTHER" id="PTHR10196">
    <property type="entry name" value="SUGAR KINASE"/>
    <property type="match status" value="1"/>
</dbReference>
<proteinExistence type="inferred from homology"/>
<dbReference type="GO" id="GO:0005829">
    <property type="term" value="C:cytosol"/>
    <property type="evidence" value="ECO:0007669"/>
    <property type="project" value="TreeGrafter"/>
</dbReference>
<dbReference type="OrthoDB" id="9805576at2"/>
<dbReference type="InterPro" id="IPR018484">
    <property type="entry name" value="FGGY_N"/>
</dbReference>
<accession>L0ECM8</accession>
<evidence type="ECO:0000256" key="4">
    <source>
        <dbReference type="ARBA" id="ARBA00022777"/>
    </source>
</evidence>
<dbReference type="FunFam" id="3.30.420.40:FF:000008">
    <property type="entry name" value="Glycerol kinase"/>
    <property type="match status" value="1"/>
</dbReference>
<keyword evidence="12" id="KW-1185">Reference proteome</keyword>
<dbReference type="KEGG" id="tco:Theco_1280"/>
<dbReference type="NCBIfam" id="NF000756">
    <property type="entry name" value="PRK00047.1"/>
    <property type="match status" value="1"/>
</dbReference>
<evidence type="ECO:0000313" key="11">
    <source>
        <dbReference type="EMBL" id="AGA57446.1"/>
    </source>
</evidence>
<dbReference type="GO" id="GO:0019563">
    <property type="term" value="P:glycerol catabolic process"/>
    <property type="evidence" value="ECO:0007669"/>
    <property type="project" value="TreeGrafter"/>
</dbReference>
<evidence type="ECO:0000256" key="6">
    <source>
        <dbReference type="ARBA" id="ARBA00022840"/>
    </source>
</evidence>
<evidence type="ECO:0000259" key="10">
    <source>
        <dbReference type="Pfam" id="PF02782"/>
    </source>
</evidence>
<keyword evidence="3" id="KW-0547">Nucleotide-binding</keyword>
<evidence type="ECO:0000256" key="2">
    <source>
        <dbReference type="ARBA" id="ARBA00022679"/>
    </source>
</evidence>
<dbReference type="InterPro" id="IPR043129">
    <property type="entry name" value="ATPase_NBD"/>
</dbReference>
<dbReference type="GO" id="GO:0006072">
    <property type="term" value="P:glycerol-3-phosphate metabolic process"/>
    <property type="evidence" value="ECO:0007669"/>
    <property type="project" value="InterPro"/>
</dbReference>
<dbReference type="InterPro" id="IPR005999">
    <property type="entry name" value="Glycerol_kin"/>
</dbReference>
<dbReference type="PROSITE" id="PS00933">
    <property type="entry name" value="FGGY_KINASES_1"/>
    <property type="match status" value="1"/>
</dbReference>
<name>L0ECM8_THECK</name>
<dbReference type="InterPro" id="IPR018483">
    <property type="entry name" value="Carb_kinase_FGGY_CS"/>
</dbReference>
<dbReference type="Pfam" id="PF02782">
    <property type="entry name" value="FGGY_C"/>
    <property type="match status" value="1"/>
</dbReference>
<feature type="domain" description="Carbohydrate kinase FGGY C-terminal" evidence="10">
    <location>
        <begin position="262"/>
        <end position="448"/>
    </location>
</feature>
<dbReference type="Pfam" id="PF00370">
    <property type="entry name" value="FGGY_N"/>
    <property type="match status" value="1"/>
</dbReference>
<dbReference type="GO" id="GO:0004370">
    <property type="term" value="F:glycerol kinase activity"/>
    <property type="evidence" value="ECO:0007669"/>
    <property type="project" value="InterPro"/>
</dbReference>
<reference evidence="12" key="1">
    <citation type="submission" date="2012-01" db="EMBL/GenBank/DDBJ databases">
        <title>Complete sequence of chromosome of Thermobacillus composti KWC4.</title>
        <authorList>
            <person name="Lucas S."/>
            <person name="Han J."/>
            <person name="Lapidus A."/>
            <person name="Cheng J.-F."/>
            <person name="Goodwin L."/>
            <person name="Pitluck S."/>
            <person name="Peters L."/>
            <person name="Ovchinnikova G."/>
            <person name="Teshima H."/>
            <person name="Detter J.C."/>
            <person name="Han C."/>
            <person name="Tapia R."/>
            <person name="Land M."/>
            <person name="Hauser L."/>
            <person name="Kyrpides N."/>
            <person name="Ivanova N."/>
            <person name="Pagani I."/>
            <person name="Anderson I."/>
            <person name="Woyke T."/>
        </authorList>
    </citation>
    <scope>NUCLEOTIDE SEQUENCE [LARGE SCALE GENOMIC DNA]</scope>
    <source>
        <strain evidence="12">DSM 18247 / JCM 13945 / KWC4</strain>
    </source>
</reference>
<dbReference type="PANTHER" id="PTHR10196:SF69">
    <property type="entry name" value="GLYCEROL KINASE"/>
    <property type="match status" value="1"/>
</dbReference>
<evidence type="ECO:0000256" key="5">
    <source>
        <dbReference type="ARBA" id="ARBA00022798"/>
    </source>
</evidence>